<dbReference type="NCBIfam" id="TIGR00206">
    <property type="entry name" value="fliF"/>
    <property type="match status" value="1"/>
</dbReference>
<dbReference type="GO" id="GO:0009431">
    <property type="term" value="C:bacterial-type flagellum basal body, MS ring"/>
    <property type="evidence" value="ECO:0007669"/>
    <property type="project" value="InterPro"/>
</dbReference>
<proteinExistence type="inferred from homology"/>
<keyword evidence="4" id="KW-1003">Cell membrane</keyword>
<sequence>MGGLIETIRNIGMPRVTAIVAGTAVMLGLLVFLIINSSKPEMALLYSDLDPQATNQIADQLASRQVEFSMSADQTRISVPRDQVAQLRLEFAEQGLSGAIVGYDIFDRDESLGQSSFTQEINKLRALEGELSRTIASIDNVRGARVHIVMPRREVFTREPQPATASIIIKMKGAQRLDSNRTAAIQQLVATAVPQLDPSRITIIDDRGTLLHGGGDAEDGPMSATNIADMRSGYESRVGSKITEMLEKVVGVGKARVEITAEMDFSQEVQNIQSFDPEQQVLVSSREVEEVQQSQEQAQDSVTVGNNLPAAPGIDGGAGGNTDSRSKTDAIQNFQTGNTKTERIVPPGRIERLSVAVVVDGVRLEDGTYQPRTDEEMEVLRELVESAAGIDRGRGDQITIHNLRFEEVPVFEPLDEEQLFGIPFPLSSLRNFAQPLFALIAIILVALIVVRPLMTRFFDMKQQEAAARAAADQPTMITDQSGGMMGGDMMGGDMVPHEGGGEFDAMIDIAHIEGRVKASSLKKIGEIIEKHPEEAVSILRSWMYQESN</sequence>
<comment type="caution">
    <text evidence="13">The sequence shown here is derived from an EMBL/GenBank/DDBJ whole genome shotgun (WGS) entry which is preliminary data.</text>
</comment>
<evidence type="ECO:0000259" key="11">
    <source>
        <dbReference type="Pfam" id="PF01514"/>
    </source>
</evidence>
<dbReference type="AlphaFoldDB" id="A0A7Y0E344"/>
<name>A0A7Y0E344_9PROT</name>
<evidence type="ECO:0000256" key="4">
    <source>
        <dbReference type="ARBA" id="ARBA00022475"/>
    </source>
</evidence>
<evidence type="ECO:0000313" key="13">
    <source>
        <dbReference type="EMBL" id="NMM46354.1"/>
    </source>
</evidence>
<evidence type="ECO:0000259" key="12">
    <source>
        <dbReference type="Pfam" id="PF08345"/>
    </source>
</evidence>
<dbReference type="EMBL" id="JABBNT010000005">
    <property type="protein sequence ID" value="NMM46354.1"/>
    <property type="molecule type" value="Genomic_DNA"/>
</dbReference>
<comment type="subcellular location">
    <subcellularLocation>
        <location evidence="1 9">Bacterial flagellum basal body</location>
    </subcellularLocation>
    <subcellularLocation>
        <location evidence="2">Cell membrane</location>
        <topology evidence="2">Multi-pass membrane protein</topology>
    </subcellularLocation>
</comment>
<accession>A0A7Y0E344</accession>
<dbReference type="GO" id="GO:0005886">
    <property type="term" value="C:plasma membrane"/>
    <property type="evidence" value="ECO:0007669"/>
    <property type="project" value="UniProtKB-SubCell"/>
</dbReference>
<keyword evidence="13" id="KW-0966">Cell projection</keyword>
<gene>
    <name evidence="13" type="primary">fliF</name>
    <name evidence="13" type="ORF">HH303_17820</name>
</gene>
<reference evidence="13 14" key="1">
    <citation type="submission" date="2020-04" db="EMBL/GenBank/DDBJ databases">
        <title>Rhodospirillaceae bacterium KN72 isolated from deep sea.</title>
        <authorList>
            <person name="Zhang D.-C."/>
        </authorList>
    </citation>
    <scope>NUCLEOTIDE SEQUENCE [LARGE SCALE GENOMIC DNA]</scope>
    <source>
        <strain evidence="13 14">KN72</strain>
    </source>
</reference>
<dbReference type="PRINTS" id="PR01009">
    <property type="entry name" value="FLGMRINGFLIF"/>
</dbReference>
<evidence type="ECO:0000256" key="10">
    <source>
        <dbReference type="SAM" id="Phobius"/>
    </source>
</evidence>
<evidence type="ECO:0000256" key="3">
    <source>
        <dbReference type="ARBA" id="ARBA00007971"/>
    </source>
</evidence>
<comment type="similarity">
    <text evidence="3 9">Belongs to the FliF family.</text>
</comment>
<evidence type="ECO:0000256" key="6">
    <source>
        <dbReference type="ARBA" id="ARBA00022989"/>
    </source>
</evidence>
<dbReference type="InterPro" id="IPR013556">
    <property type="entry name" value="Flag_M-ring_C"/>
</dbReference>
<keyword evidence="5 10" id="KW-0812">Transmembrane</keyword>
<dbReference type="GO" id="GO:0071973">
    <property type="term" value="P:bacterial-type flagellum-dependent cell motility"/>
    <property type="evidence" value="ECO:0007669"/>
    <property type="project" value="InterPro"/>
</dbReference>
<dbReference type="InterPro" id="IPR006182">
    <property type="entry name" value="FliF_N_dom"/>
</dbReference>
<protein>
    <recommendedName>
        <fullName evidence="9">Flagellar M-ring protein</fullName>
    </recommendedName>
</protein>
<dbReference type="GO" id="GO:0003774">
    <property type="term" value="F:cytoskeletal motor activity"/>
    <property type="evidence" value="ECO:0007669"/>
    <property type="project" value="InterPro"/>
</dbReference>
<dbReference type="RefSeq" id="WP_169626715.1">
    <property type="nucleotide sequence ID" value="NZ_JABBNT010000005.1"/>
</dbReference>
<dbReference type="PANTHER" id="PTHR30046:SF0">
    <property type="entry name" value="FLAGELLAR M-RING PROTEIN"/>
    <property type="match status" value="1"/>
</dbReference>
<keyword evidence="13" id="KW-0969">Cilium</keyword>
<organism evidence="13 14">
    <name type="scientific">Pacificispira spongiicola</name>
    <dbReference type="NCBI Taxonomy" id="2729598"/>
    <lineage>
        <taxon>Bacteria</taxon>
        <taxon>Pseudomonadati</taxon>
        <taxon>Pseudomonadota</taxon>
        <taxon>Alphaproteobacteria</taxon>
        <taxon>Rhodospirillales</taxon>
        <taxon>Rhodospirillaceae</taxon>
        <taxon>Pacificispira</taxon>
    </lineage>
</organism>
<evidence type="ECO:0000256" key="9">
    <source>
        <dbReference type="PIRNR" id="PIRNR004862"/>
    </source>
</evidence>
<dbReference type="PIRSF" id="PIRSF004862">
    <property type="entry name" value="FliF"/>
    <property type="match status" value="1"/>
</dbReference>
<dbReference type="PANTHER" id="PTHR30046">
    <property type="entry name" value="FLAGELLAR M-RING PROTEIN"/>
    <property type="match status" value="1"/>
</dbReference>
<keyword evidence="6 10" id="KW-1133">Transmembrane helix</keyword>
<dbReference type="Gene3D" id="3.30.300.30">
    <property type="match status" value="1"/>
</dbReference>
<feature type="transmembrane region" description="Helical" evidence="10">
    <location>
        <begin position="12"/>
        <end position="35"/>
    </location>
</feature>
<dbReference type="Proteomes" id="UP000539372">
    <property type="component" value="Unassembled WGS sequence"/>
</dbReference>
<feature type="domain" description="Flagellar M-ring N-terminal" evidence="11">
    <location>
        <begin position="38"/>
        <end position="212"/>
    </location>
</feature>
<feature type="domain" description="Flagellar M-ring C-terminal" evidence="12">
    <location>
        <begin position="246"/>
        <end position="405"/>
    </location>
</feature>
<evidence type="ECO:0000256" key="5">
    <source>
        <dbReference type="ARBA" id="ARBA00022692"/>
    </source>
</evidence>
<dbReference type="InterPro" id="IPR000067">
    <property type="entry name" value="FlgMring_FliF"/>
</dbReference>
<evidence type="ECO:0000256" key="1">
    <source>
        <dbReference type="ARBA" id="ARBA00004117"/>
    </source>
</evidence>
<dbReference type="InterPro" id="IPR043427">
    <property type="entry name" value="YscJ/FliF"/>
</dbReference>
<dbReference type="InterPro" id="IPR045851">
    <property type="entry name" value="AMP-bd_C_sf"/>
</dbReference>
<evidence type="ECO:0000256" key="8">
    <source>
        <dbReference type="ARBA" id="ARBA00023143"/>
    </source>
</evidence>
<keyword evidence="14" id="KW-1185">Reference proteome</keyword>
<dbReference type="Pfam" id="PF01514">
    <property type="entry name" value="YscJ_FliF"/>
    <property type="match status" value="1"/>
</dbReference>
<keyword evidence="7 10" id="KW-0472">Membrane</keyword>
<keyword evidence="13" id="KW-0282">Flagellum</keyword>
<evidence type="ECO:0000256" key="7">
    <source>
        <dbReference type="ARBA" id="ARBA00023136"/>
    </source>
</evidence>
<evidence type="ECO:0000256" key="2">
    <source>
        <dbReference type="ARBA" id="ARBA00004651"/>
    </source>
</evidence>
<evidence type="ECO:0000313" key="14">
    <source>
        <dbReference type="Proteomes" id="UP000539372"/>
    </source>
</evidence>
<feature type="transmembrane region" description="Helical" evidence="10">
    <location>
        <begin position="432"/>
        <end position="454"/>
    </location>
</feature>
<dbReference type="Pfam" id="PF08345">
    <property type="entry name" value="YscJ_FliF_C"/>
    <property type="match status" value="1"/>
</dbReference>
<keyword evidence="8 9" id="KW-0975">Bacterial flagellum</keyword>
<comment type="function">
    <text evidence="9">The M ring may be actively involved in energy transduction.</text>
</comment>